<feature type="domain" description="CFEM" evidence="18">
    <location>
        <begin position="1"/>
        <end position="110"/>
    </location>
</feature>
<evidence type="ECO:0000256" key="7">
    <source>
        <dbReference type="ARBA" id="ARBA00022622"/>
    </source>
</evidence>
<dbReference type="GO" id="GO:0005576">
    <property type="term" value="C:extracellular region"/>
    <property type="evidence" value="ECO:0007669"/>
    <property type="project" value="UniProtKB-SubCell"/>
</dbReference>
<evidence type="ECO:0000256" key="2">
    <source>
        <dbReference type="ARBA" id="ARBA00004613"/>
    </source>
</evidence>
<evidence type="ECO:0000256" key="17">
    <source>
        <dbReference type="SAM" id="SignalP"/>
    </source>
</evidence>
<dbReference type="PANTHER" id="PTHR37928">
    <property type="entry name" value="CFEM DOMAIN PROTEIN (AFU_ORTHOLOGUE AFUA_6G14090)"/>
    <property type="match status" value="1"/>
</dbReference>
<sequence length="175" mass="16700">MRFSTASIFACAVAFVAAQDLSQIPSCALPCFASAVQGSGCGLSDTKCQCTTGNAKITESVTACAPSKCQADDLQKLVAAAAGICSAAGYPLQQASSAAAAASGAASTGMAMPSGSAMPSRSAMPSGNSSASGTMARPSMTPSASGSGTPAQSTGAAGANFVNGALVLAMGVLAL</sequence>
<evidence type="ECO:0000256" key="13">
    <source>
        <dbReference type="ARBA" id="ARBA00023180"/>
    </source>
</evidence>
<evidence type="ECO:0000256" key="14">
    <source>
        <dbReference type="ARBA" id="ARBA00023288"/>
    </source>
</evidence>
<dbReference type="GO" id="GO:0005886">
    <property type="term" value="C:plasma membrane"/>
    <property type="evidence" value="ECO:0007669"/>
    <property type="project" value="UniProtKB-SubCell"/>
</dbReference>
<keyword evidence="10 15" id="KW-0408">Iron</keyword>
<keyword evidence="14" id="KW-0449">Lipoprotein</keyword>
<name>A0A7U2HX73_PHANO</name>
<evidence type="ECO:0000256" key="15">
    <source>
        <dbReference type="PROSITE-ProRule" id="PRU01356"/>
    </source>
</evidence>
<evidence type="ECO:0000259" key="18">
    <source>
        <dbReference type="PROSITE" id="PS52012"/>
    </source>
</evidence>
<dbReference type="InterPro" id="IPR051735">
    <property type="entry name" value="CFEM_domain"/>
</dbReference>
<evidence type="ECO:0000256" key="3">
    <source>
        <dbReference type="ARBA" id="ARBA00010031"/>
    </source>
</evidence>
<feature type="chain" id="PRO_5031489286" description="CFEM domain-containing protein" evidence="17">
    <location>
        <begin position="19"/>
        <end position="175"/>
    </location>
</feature>
<evidence type="ECO:0000256" key="11">
    <source>
        <dbReference type="ARBA" id="ARBA00023136"/>
    </source>
</evidence>
<comment type="caution">
    <text evidence="15">Lacks conserved residue(s) required for the propagation of feature annotation.</text>
</comment>
<dbReference type="GO" id="GO:0098552">
    <property type="term" value="C:side of membrane"/>
    <property type="evidence" value="ECO:0007669"/>
    <property type="project" value="UniProtKB-KW"/>
</dbReference>
<dbReference type="SMART" id="SM00747">
    <property type="entry name" value="CFEM"/>
    <property type="match status" value="1"/>
</dbReference>
<comment type="similarity">
    <text evidence="3">Belongs to the RBT5 family.</text>
</comment>
<dbReference type="PANTHER" id="PTHR37928:SF2">
    <property type="entry name" value="GPI ANCHORED CFEM DOMAIN PROTEIN (AFU_ORTHOLOGUE AFUA_6G10580)"/>
    <property type="match status" value="1"/>
</dbReference>
<evidence type="ECO:0000256" key="1">
    <source>
        <dbReference type="ARBA" id="ARBA00004609"/>
    </source>
</evidence>
<evidence type="ECO:0000256" key="10">
    <source>
        <dbReference type="ARBA" id="ARBA00023004"/>
    </source>
</evidence>
<protein>
    <recommendedName>
        <fullName evidence="18">CFEM domain-containing protein</fullName>
    </recommendedName>
</protein>
<reference evidence="20" key="1">
    <citation type="journal article" date="2021" name="BMC Genomics">
        <title>Chromosome-level genome assembly and manually-curated proteome of model necrotroph Parastagonospora nodorum Sn15 reveals a genome-wide trove of candidate effector homologs, and redundancy of virulence-related functions within an accessory chromosome.</title>
        <authorList>
            <person name="Bertazzoni S."/>
            <person name="Jones D.A.B."/>
            <person name="Phan H.T."/>
            <person name="Tan K.-C."/>
            <person name="Hane J.K."/>
        </authorList>
    </citation>
    <scope>NUCLEOTIDE SEQUENCE [LARGE SCALE GENOMIC DNA]</scope>
    <source>
        <strain evidence="20">SN15 / ATCC MYA-4574 / FGSC 10173)</strain>
    </source>
</reference>
<evidence type="ECO:0000256" key="5">
    <source>
        <dbReference type="ARBA" id="ARBA00022525"/>
    </source>
</evidence>
<evidence type="ECO:0000313" key="19">
    <source>
        <dbReference type="EMBL" id="QRC91996.1"/>
    </source>
</evidence>
<dbReference type="AlphaFoldDB" id="A0A7U2HX73"/>
<evidence type="ECO:0000256" key="8">
    <source>
        <dbReference type="ARBA" id="ARBA00022723"/>
    </source>
</evidence>
<keyword evidence="12 15" id="KW-1015">Disulfide bond</keyword>
<keyword evidence="7" id="KW-0336">GPI-anchor</keyword>
<keyword evidence="13" id="KW-0325">Glycoprotein</keyword>
<keyword evidence="20" id="KW-1185">Reference proteome</keyword>
<proteinExistence type="inferred from homology"/>
<dbReference type="Proteomes" id="UP000663193">
    <property type="component" value="Chromosome 2"/>
</dbReference>
<feature type="compositionally biased region" description="Polar residues" evidence="16">
    <location>
        <begin position="140"/>
        <end position="153"/>
    </location>
</feature>
<evidence type="ECO:0000256" key="6">
    <source>
        <dbReference type="ARBA" id="ARBA00022617"/>
    </source>
</evidence>
<dbReference type="PROSITE" id="PS52012">
    <property type="entry name" value="CFEM"/>
    <property type="match status" value="1"/>
</dbReference>
<feature type="compositionally biased region" description="Polar residues" evidence="16">
    <location>
        <begin position="123"/>
        <end position="133"/>
    </location>
</feature>
<evidence type="ECO:0000256" key="16">
    <source>
        <dbReference type="SAM" id="MobiDB-lite"/>
    </source>
</evidence>
<keyword evidence="6 15" id="KW-0349">Heme</keyword>
<dbReference type="VEuPathDB" id="FungiDB:JI435_021610"/>
<dbReference type="OrthoDB" id="3065412at2759"/>
<feature type="disulfide bond" evidence="15">
    <location>
        <begin position="41"/>
        <end position="48"/>
    </location>
</feature>
<keyword evidence="5" id="KW-0964">Secreted</keyword>
<keyword evidence="9 17" id="KW-0732">Signal</keyword>
<dbReference type="InterPro" id="IPR008427">
    <property type="entry name" value="Extracellular_membr_CFEM_dom"/>
</dbReference>
<evidence type="ECO:0000256" key="12">
    <source>
        <dbReference type="ARBA" id="ARBA00023157"/>
    </source>
</evidence>
<accession>A0A7U2HX73</accession>
<comment type="subcellular location">
    <subcellularLocation>
        <location evidence="1">Cell membrane</location>
        <topology evidence="1">Lipid-anchor</topology>
        <topology evidence="1">GPI-anchor</topology>
    </subcellularLocation>
    <subcellularLocation>
        <location evidence="2">Secreted</location>
    </subcellularLocation>
</comment>
<keyword evidence="11" id="KW-0472">Membrane</keyword>
<organism evidence="19 20">
    <name type="scientific">Phaeosphaeria nodorum (strain SN15 / ATCC MYA-4574 / FGSC 10173)</name>
    <name type="common">Glume blotch fungus</name>
    <name type="synonym">Parastagonospora nodorum</name>
    <dbReference type="NCBI Taxonomy" id="321614"/>
    <lineage>
        <taxon>Eukaryota</taxon>
        <taxon>Fungi</taxon>
        <taxon>Dikarya</taxon>
        <taxon>Ascomycota</taxon>
        <taxon>Pezizomycotina</taxon>
        <taxon>Dothideomycetes</taxon>
        <taxon>Pleosporomycetidae</taxon>
        <taxon>Pleosporales</taxon>
        <taxon>Pleosporineae</taxon>
        <taxon>Phaeosphaeriaceae</taxon>
        <taxon>Parastagonospora</taxon>
    </lineage>
</organism>
<dbReference type="EMBL" id="CP069024">
    <property type="protein sequence ID" value="QRC91996.1"/>
    <property type="molecule type" value="Genomic_DNA"/>
</dbReference>
<dbReference type="GO" id="GO:0046872">
    <property type="term" value="F:metal ion binding"/>
    <property type="evidence" value="ECO:0007669"/>
    <property type="project" value="UniProtKB-UniRule"/>
</dbReference>
<evidence type="ECO:0000313" key="20">
    <source>
        <dbReference type="Proteomes" id="UP000663193"/>
    </source>
</evidence>
<feature type="region of interest" description="Disordered" evidence="16">
    <location>
        <begin position="111"/>
        <end position="153"/>
    </location>
</feature>
<evidence type="ECO:0000256" key="4">
    <source>
        <dbReference type="ARBA" id="ARBA00022475"/>
    </source>
</evidence>
<dbReference type="Pfam" id="PF05730">
    <property type="entry name" value="CFEM"/>
    <property type="match status" value="1"/>
</dbReference>
<feature type="signal peptide" evidence="17">
    <location>
        <begin position="1"/>
        <end position="18"/>
    </location>
</feature>
<feature type="binding site" description="axial binding residue" evidence="15">
    <location>
        <position position="45"/>
    </location>
    <ligand>
        <name>heme</name>
        <dbReference type="ChEBI" id="CHEBI:30413"/>
    </ligand>
    <ligandPart>
        <name>Fe</name>
        <dbReference type="ChEBI" id="CHEBI:18248"/>
    </ligandPart>
</feature>
<keyword evidence="4" id="KW-1003">Cell membrane</keyword>
<keyword evidence="8 15" id="KW-0479">Metal-binding</keyword>
<gene>
    <name evidence="19" type="ORF">JI435_021610</name>
</gene>
<evidence type="ECO:0000256" key="9">
    <source>
        <dbReference type="ARBA" id="ARBA00022729"/>
    </source>
</evidence>